<keyword evidence="4" id="KW-1185">Reference proteome</keyword>
<feature type="transmembrane region" description="Helical" evidence="2">
    <location>
        <begin position="33"/>
        <end position="53"/>
    </location>
</feature>
<keyword evidence="2" id="KW-1133">Transmembrane helix</keyword>
<evidence type="ECO:0000313" key="4">
    <source>
        <dbReference type="Proteomes" id="UP001074726"/>
    </source>
</evidence>
<dbReference type="Pfam" id="PF11832">
    <property type="entry name" value="DUF3352"/>
    <property type="match status" value="1"/>
</dbReference>
<feature type="region of interest" description="Disordered" evidence="1">
    <location>
        <begin position="1"/>
        <end position="27"/>
    </location>
</feature>
<reference evidence="3" key="1">
    <citation type="submission" date="2022-08" db="EMBL/GenBank/DDBJ databases">
        <title>Genome sequencing of Nocardioides sp. STR2.</title>
        <authorList>
            <person name="So Y."/>
        </authorList>
    </citation>
    <scope>NUCLEOTIDE SEQUENCE</scope>
    <source>
        <strain evidence="3">STR2</strain>
    </source>
</reference>
<protein>
    <submittedName>
        <fullName evidence="3">DUF3352 domain-containing protein</fullName>
    </submittedName>
</protein>
<keyword evidence="2" id="KW-0812">Transmembrane</keyword>
<comment type="caution">
    <text evidence="3">The sequence shown here is derived from an EMBL/GenBank/DDBJ whole genome shotgun (WGS) entry which is preliminary data.</text>
</comment>
<dbReference type="EMBL" id="JAPPUX010000004">
    <property type="protein sequence ID" value="MCY4727463.1"/>
    <property type="molecule type" value="Genomic_DNA"/>
</dbReference>
<sequence>MSMTPGGPADGPEYLDGSAPAQTAPDNDNKKRLIAVGAIVAGGAVVAGGAWAATSFFSTGAQPAEALPASTVAYLSVDLDPSGGQKIEAIKTLRKFPGFTDAIDLKTDDDLRERLFEEVTSSGECEGLDYDADVKPWLGSRAAMAVVDLGEDEPTPVGVVQTTDAGKAEDGLAALVDACGGGEGSEGSEGSEGDVGGWVVDGDWIVVAETPEVAQKVVDAADGSTLAGDAAFGKWTGEAGDDGFMSMYVGKGATKYLDELGGMGGMGMMGMPGAALGEDLSSDSPEMFDPECIDSATTSEEIDACFSTTGDTSDTTAPTEEVPAELQQIIDDFDGMAATVRFDDGAVEVEYAVSNYQPDLTKFMDSQNGADMIAGLPDDTVAAFGMSLEEGWAGAVLDYVKRSLPEDSATIDEELAQFESETGLAFPEDLETLLGEGVTVSLGSGLDPDAVANGGPGEVPVGIRIDGDPDEIQAVLDKIAEQAGPEAAEFMQVTEGDGYAVLALQEGYRGELEGGGSLGDSAAYSEVVESDEAQSVLFVNFDADDDWLVRLTGDSPDVSKNVEPLSALGISGWVDGDVVHGLLKVTTD</sequence>
<organism evidence="3 4">
    <name type="scientific">Nocardioides pini</name>
    <dbReference type="NCBI Taxonomy" id="2975053"/>
    <lineage>
        <taxon>Bacteria</taxon>
        <taxon>Bacillati</taxon>
        <taxon>Actinomycetota</taxon>
        <taxon>Actinomycetes</taxon>
        <taxon>Propionibacteriales</taxon>
        <taxon>Nocardioidaceae</taxon>
        <taxon>Nocardioides</taxon>
    </lineage>
</organism>
<proteinExistence type="predicted"/>
<name>A0ABT4CEQ4_9ACTN</name>
<evidence type="ECO:0000256" key="2">
    <source>
        <dbReference type="SAM" id="Phobius"/>
    </source>
</evidence>
<dbReference type="RefSeq" id="WP_268112419.1">
    <property type="nucleotide sequence ID" value="NZ_JAPPUX010000004.1"/>
</dbReference>
<keyword evidence="2" id="KW-0472">Membrane</keyword>
<accession>A0ABT4CEQ4</accession>
<gene>
    <name evidence="3" type="ORF">NYO98_14340</name>
</gene>
<dbReference type="InterPro" id="IPR021787">
    <property type="entry name" value="DUF3352"/>
</dbReference>
<dbReference type="Proteomes" id="UP001074726">
    <property type="component" value="Unassembled WGS sequence"/>
</dbReference>
<evidence type="ECO:0000313" key="3">
    <source>
        <dbReference type="EMBL" id="MCY4727463.1"/>
    </source>
</evidence>
<evidence type="ECO:0000256" key="1">
    <source>
        <dbReference type="SAM" id="MobiDB-lite"/>
    </source>
</evidence>